<dbReference type="AlphaFoldDB" id="A0A6N7KXD6"/>
<dbReference type="EMBL" id="WBOF01000001">
    <property type="protein sequence ID" value="MQS14918.1"/>
    <property type="molecule type" value="Genomic_DNA"/>
</dbReference>
<dbReference type="OrthoDB" id="3213425at2"/>
<reference evidence="1 2" key="1">
    <citation type="submission" date="2019-09" db="EMBL/GenBank/DDBJ databases">
        <title>Genome Sequences of Streptomyces kaniharaensis ATCC 21070.</title>
        <authorList>
            <person name="Zhu W."/>
            <person name="De Crecy-Lagard V."/>
            <person name="Richards N.G."/>
        </authorList>
    </citation>
    <scope>NUCLEOTIDE SEQUENCE [LARGE SCALE GENOMIC DNA]</scope>
    <source>
        <strain evidence="1 2">SF-557</strain>
    </source>
</reference>
<gene>
    <name evidence="1" type="ORF">F7Q99_22305</name>
</gene>
<dbReference type="Proteomes" id="UP000450000">
    <property type="component" value="Unassembled WGS sequence"/>
</dbReference>
<sequence>MGLDFPRDPTTAVRGAVTYWRNVQRRHFLTTGGFAVSAYATPVTRWLAVPSTAPTAHRGTRHVGQSDVEELWAAAEDARLQDSRFGGGHWKSSSVSQCLTHQAAPLLNGTYTEAVGRELFSATAELSRVVGWSAFDVGQHHAAQRYFIQALAMARAGGDVQAGSYILATMALQTCLGGYPDQAVDMAQGASERGKGVAAPRVLAFAKLAEARAHGRLGDAAAASSALRQSETLLETIQPGGNDPDWLAYFTHERISADATEIYRDLRNPRAAFVWNQQADAMPAGRYTRAVGIRYAVLGTAHLQQRDLDQGLAMGHQAVKVLGRVRSSRACGYISDFVGALGEWKAEPRVADFIHHARSELAATT</sequence>
<dbReference type="Gene3D" id="1.25.40.10">
    <property type="entry name" value="Tetratricopeptide repeat domain"/>
    <property type="match status" value="1"/>
</dbReference>
<accession>A0A6N7KXD6</accession>
<dbReference type="SUPFAM" id="SSF48452">
    <property type="entry name" value="TPR-like"/>
    <property type="match status" value="1"/>
</dbReference>
<dbReference type="InterPro" id="IPR011990">
    <property type="entry name" value="TPR-like_helical_dom_sf"/>
</dbReference>
<name>A0A6N7KXD6_9ACTN</name>
<proteinExistence type="predicted"/>
<evidence type="ECO:0000313" key="2">
    <source>
        <dbReference type="Proteomes" id="UP000450000"/>
    </source>
</evidence>
<organism evidence="1 2">
    <name type="scientific">Streptomyces kaniharaensis</name>
    <dbReference type="NCBI Taxonomy" id="212423"/>
    <lineage>
        <taxon>Bacteria</taxon>
        <taxon>Bacillati</taxon>
        <taxon>Actinomycetota</taxon>
        <taxon>Actinomycetes</taxon>
        <taxon>Kitasatosporales</taxon>
        <taxon>Streptomycetaceae</taxon>
        <taxon>Streptomyces</taxon>
    </lineage>
</organism>
<keyword evidence="2" id="KW-1185">Reference proteome</keyword>
<comment type="caution">
    <text evidence="1">The sequence shown here is derived from an EMBL/GenBank/DDBJ whole genome shotgun (WGS) entry which is preliminary data.</text>
</comment>
<protein>
    <submittedName>
        <fullName evidence="1">Sporulation protein</fullName>
    </submittedName>
</protein>
<evidence type="ECO:0000313" key="1">
    <source>
        <dbReference type="EMBL" id="MQS14918.1"/>
    </source>
</evidence>